<proteinExistence type="predicted"/>
<name>A0A938B1F5_UNCTE</name>
<evidence type="ECO:0000313" key="2">
    <source>
        <dbReference type="Proteomes" id="UP000712673"/>
    </source>
</evidence>
<comment type="caution">
    <text evidence="1">The sequence shown here is derived from an EMBL/GenBank/DDBJ whole genome shotgun (WGS) entry which is preliminary data.</text>
</comment>
<accession>A0A938B1F5</accession>
<dbReference type="EMBL" id="VGLS01000430">
    <property type="protein sequence ID" value="MBM3224892.1"/>
    <property type="molecule type" value="Genomic_DNA"/>
</dbReference>
<gene>
    <name evidence="1" type="ORF">FJZ47_13965</name>
</gene>
<protein>
    <submittedName>
        <fullName evidence="1">Uncharacterized protein</fullName>
    </submittedName>
</protein>
<evidence type="ECO:0000313" key="1">
    <source>
        <dbReference type="EMBL" id="MBM3224892.1"/>
    </source>
</evidence>
<reference evidence="1" key="1">
    <citation type="submission" date="2019-03" db="EMBL/GenBank/DDBJ databases">
        <title>Lake Tanganyika Metagenome-Assembled Genomes (MAGs).</title>
        <authorList>
            <person name="Tran P."/>
        </authorList>
    </citation>
    <scope>NUCLEOTIDE SEQUENCE</scope>
    <source>
        <strain evidence="1">K_DeepCast_65m_m2_066</strain>
    </source>
</reference>
<dbReference type="Proteomes" id="UP000712673">
    <property type="component" value="Unassembled WGS sequence"/>
</dbReference>
<dbReference type="AlphaFoldDB" id="A0A938B1F5"/>
<sequence>MAQLTHEGRNMMSTPRVDQHPLETWPEVKHVLDASAGGNPVSVLQEAFPHLYIDHKVADFCTQHGLFESLATTIHLVQHCFHKVQEAHVQLEQDPELGEEKLIVDLTLHGDIDEVLASYDQYTRQWVDAVPWPTRDYFRLSYDVI</sequence>
<organism evidence="1 2">
    <name type="scientific">Tectimicrobiota bacterium</name>
    <dbReference type="NCBI Taxonomy" id="2528274"/>
    <lineage>
        <taxon>Bacteria</taxon>
        <taxon>Pseudomonadati</taxon>
        <taxon>Nitrospinota/Tectimicrobiota group</taxon>
        <taxon>Candidatus Tectimicrobiota</taxon>
    </lineage>
</organism>